<dbReference type="AlphaFoldDB" id="A0A6P8WU38"/>
<evidence type="ECO:0000313" key="1">
    <source>
        <dbReference type="Proteomes" id="UP000515160"/>
    </source>
</evidence>
<name>A0A6P8WU38_DROAB</name>
<dbReference type="InterPro" id="IPR010512">
    <property type="entry name" value="DUF1091"/>
</dbReference>
<gene>
    <name evidence="2" type="primary">LOC117566486</name>
</gene>
<dbReference type="Proteomes" id="UP000515160">
    <property type="component" value="Chromosome 3"/>
</dbReference>
<sequence length="122" mass="14344">MSLRLKILKFPKNPVAMRIQLLKRASGYKPFLYDVRHSDLCLYLDKRNHPFVNIIFNSFANHTNVKQCPLPAELCVEHFRFPTKALDMLPLPSGEYAIHATFSFDRIDRLKLKVFFSISEFR</sequence>
<protein>
    <submittedName>
        <fullName evidence="2">Uncharacterized protein LOC117566486</fullName>
    </submittedName>
</protein>
<keyword evidence="1" id="KW-1185">Reference proteome</keyword>
<dbReference type="GeneID" id="117566486"/>
<reference evidence="2" key="1">
    <citation type="submission" date="2025-08" db="UniProtKB">
        <authorList>
            <consortium name="RefSeq"/>
        </authorList>
    </citation>
    <scope>IDENTIFICATION</scope>
    <source>
        <strain evidence="2">15112-1751.03</strain>
        <tissue evidence="2">Whole Adult</tissue>
    </source>
</reference>
<accession>A0A6P8WU38</accession>
<dbReference type="RefSeq" id="XP_034101910.1">
    <property type="nucleotide sequence ID" value="XM_034246019.2"/>
</dbReference>
<dbReference type="Pfam" id="PF06477">
    <property type="entry name" value="DUF1091"/>
    <property type="match status" value="1"/>
</dbReference>
<dbReference type="SMART" id="SM00697">
    <property type="entry name" value="DM8"/>
    <property type="match status" value="1"/>
</dbReference>
<dbReference type="PANTHER" id="PTHR20898">
    <property type="entry name" value="DAEDALUS ON 3-RELATED-RELATED"/>
    <property type="match status" value="1"/>
</dbReference>
<organism evidence="1 2">
    <name type="scientific">Drosophila albomicans</name>
    <name type="common">Fruit fly</name>
    <dbReference type="NCBI Taxonomy" id="7291"/>
    <lineage>
        <taxon>Eukaryota</taxon>
        <taxon>Metazoa</taxon>
        <taxon>Ecdysozoa</taxon>
        <taxon>Arthropoda</taxon>
        <taxon>Hexapoda</taxon>
        <taxon>Insecta</taxon>
        <taxon>Pterygota</taxon>
        <taxon>Neoptera</taxon>
        <taxon>Endopterygota</taxon>
        <taxon>Diptera</taxon>
        <taxon>Brachycera</taxon>
        <taxon>Muscomorpha</taxon>
        <taxon>Ephydroidea</taxon>
        <taxon>Drosophilidae</taxon>
        <taxon>Drosophila</taxon>
    </lineage>
</organism>
<dbReference type="PANTHER" id="PTHR20898:SF0">
    <property type="entry name" value="DAEDALUS ON 3-RELATED"/>
    <property type="match status" value="1"/>
</dbReference>
<dbReference type="OrthoDB" id="7809573at2759"/>
<evidence type="ECO:0000313" key="2">
    <source>
        <dbReference type="RefSeq" id="XP_034101910.1"/>
    </source>
</evidence>
<proteinExistence type="predicted"/>